<reference evidence="2 3" key="1">
    <citation type="submission" date="2024-02" db="EMBL/GenBank/DDBJ databases">
        <title>A Gaetbulibacter species isolated from tidal flats and genomic insights of their niches.</title>
        <authorList>
            <person name="Ye Y."/>
        </authorList>
    </citation>
    <scope>NUCLEOTIDE SEQUENCE [LARGE SCALE GENOMIC DNA]</scope>
    <source>
        <strain evidence="2 3">KYW382</strain>
    </source>
</reference>
<feature type="chain" id="PRO_5046520370" description="6-bladed beta-propeller protein" evidence="1">
    <location>
        <begin position="21"/>
        <end position="497"/>
    </location>
</feature>
<evidence type="ECO:0000313" key="3">
    <source>
        <dbReference type="Proteomes" id="UP001610100"/>
    </source>
</evidence>
<gene>
    <name evidence="2" type="ORF">V8G58_04555</name>
</gene>
<accession>A0ABW7MWK0</accession>
<dbReference type="EMBL" id="JBAWKB010000001">
    <property type="protein sequence ID" value="MFH6771196.1"/>
    <property type="molecule type" value="Genomic_DNA"/>
</dbReference>
<protein>
    <recommendedName>
        <fullName evidence="4">6-bladed beta-propeller protein</fullName>
    </recommendedName>
</protein>
<organism evidence="2 3">
    <name type="scientific">Gaetbulibacter aestuarii</name>
    <dbReference type="NCBI Taxonomy" id="1502358"/>
    <lineage>
        <taxon>Bacteria</taxon>
        <taxon>Pseudomonadati</taxon>
        <taxon>Bacteroidota</taxon>
        <taxon>Flavobacteriia</taxon>
        <taxon>Flavobacteriales</taxon>
        <taxon>Flavobacteriaceae</taxon>
        <taxon>Gaetbulibacter</taxon>
    </lineage>
</organism>
<name>A0ABW7MWK0_9FLAO</name>
<evidence type="ECO:0000313" key="2">
    <source>
        <dbReference type="EMBL" id="MFH6771196.1"/>
    </source>
</evidence>
<dbReference type="Proteomes" id="UP001610100">
    <property type="component" value="Unassembled WGS sequence"/>
</dbReference>
<feature type="signal peptide" evidence="1">
    <location>
        <begin position="1"/>
        <end position="20"/>
    </location>
</feature>
<proteinExistence type="predicted"/>
<keyword evidence="3" id="KW-1185">Reference proteome</keyword>
<evidence type="ECO:0000256" key="1">
    <source>
        <dbReference type="SAM" id="SignalP"/>
    </source>
</evidence>
<sequence>MTKNLPVTLAILFISSIFYAQDIVFEANENVVVPVGKDNDPVNAYYTSYDGFFNLTFTKDELIAFSRFNDAFERTDSIRINKTDPSYYDEIATFGDKQKQAVVFEKEKMLQGKSKKNYFFVVYDFETHQVVQKTMEFNFENEQFLSTFTYKDAFYMLTLLQDYPILRLYRLDLNLENTSHNVNIKKGPLYYNNKLIDFPERPDYLRKYLFGFEFTVNFKVIHENQPTDIQSISAPSKIYVRGDKLYIGLDSNKDFNSLIEINLNDYSILTRQNSRTFFPRNENTGRKVNSFLLDNKLFLLKATKKRVALNVLDLNSNSYLFDKTFDSNSPYYADRNLVISEEILKTHSIPKTQIDKDASIKNRLRQITNFQSEVGLKVVETKNNYLVTIGGYFYSSGGVIMMGGMGNGFGSPPPTMIFTPSYSRTNSLDFYLDKNNYNLALDVDSGYFKKMDDFLVEEGKDPKGVRAEAKIKFKRNDAFYFGYLNTADQKYYIRKFN</sequence>
<evidence type="ECO:0008006" key="4">
    <source>
        <dbReference type="Google" id="ProtNLM"/>
    </source>
</evidence>
<comment type="caution">
    <text evidence="2">The sequence shown here is derived from an EMBL/GenBank/DDBJ whole genome shotgun (WGS) entry which is preliminary data.</text>
</comment>
<dbReference type="RefSeq" id="WP_344740196.1">
    <property type="nucleotide sequence ID" value="NZ_BAABAY010000001.1"/>
</dbReference>
<keyword evidence="1" id="KW-0732">Signal</keyword>